<evidence type="ECO:0000313" key="2">
    <source>
        <dbReference type="EMBL" id="PLW10488.1"/>
    </source>
</evidence>
<dbReference type="AlphaFoldDB" id="A0A2N5SB85"/>
<protein>
    <submittedName>
        <fullName evidence="2">Uncharacterized protein</fullName>
    </submittedName>
</protein>
<keyword evidence="1" id="KW-0812">Transmembrane</keyword>
<organism evidence="2 3">
    <name type="scientific">Puccinia coronata f. sp. avenae</name>
    <dbReference type="NCBI Taxonomy" id="200324"/>
    <lineage>
        <taxon>Eukaryota</taxon>
        <taxon>Fungi</taxon>
        <taxon>Dikarya</taxon>
        <taxon>Basidiomycota</taxon>
        <taxon>Pucciniomycotina</taxon>
        <taxon>Pucciniomycetes</taxon>
        <taxon>Pucciniales</taxon>
        <taxon>Pucciniaceae</taxon>
        <taxon>Puccinia</taxon>
    </lineage>
</organism>
<reference evidence="2 3" key="1">
    <citation type="submission" date="2017-11" db="EMBL/GenBank/DDBJ databases">
        <title>De novo assembly and phasing of dikaryotic genomes from two isolates of Puccinia coronata f. sp. avenae, the causal agent of oat crown rust.</title>
        <authorList>
            <person name="Miller M.E."/>
            <person name="Zhang Y."/>
            <person name="Omidvar V."/>
            <person name="Sperschneider J."/>
            <person name="Schwessinger B."/>
            <person name="Raley C."/>
            <person name="Palmer J.M."/>
            <person name="Garnica D."/>
            <person name="Upadhyaya N."/>
            <person name="Rathjen J."/>
            <person name="Taylor J.M."/>
            <person name="Park R.F."/>
            <person name="Dodds P.N."/>
            <person name="Hirsch C.D."/>
            <person name="Kianian S.F."/>
            <person name="Figueroa M."/>
        </authorList>
    </citation>
    <scope>NUCLEOTIDE SEQUENCE [LARGE SCALE GENOMIC DNA]</scope>
    <source>
        <strain evidence="2">12SD80</strain>
    </source>
</reference>
<proteinExistence type="predicted"/>
<evidence type="ECO:0000256" key="1">
    <source>
        <dbReference type="SAM" id="Phobius"/>
    </source>
</evidence>
<evidence type="ECO:0000313" key="3">
    <source>
        <dbReference type="Proteomes" id="UP000235392"/>
    </source>
</evidence>
<accession>A0A2N5SB85</accession>
<dbReference type="EMBL" id="PGCI01000961">
    <property type="protein sequence ID" value="PLW10488.1"/>
    <property type="molecule type" value="Genomic_DNA"/>
</dbReference>
<dbReference type="Proteomes" id="UP000235392">
    <property type="component" value="Unassembled WGS sequence"/>
</dbReference>
<name>A0A2N5SB85_9BASI</name>
<keyword evidence="1" id="KW-1133">Transmembrane helix</keyword>
<sequence>MYQPLILSPFRLFLLPLVRQTSIAIVSILILVKALKSLFQLLNSRRNRQFLPFNIRPNHQLLHCDHRFCLMILRLQLIVCWKPLFMLLHLRLPLVQILNL</sequence>
<keyword evidence="1" id="KW-0472">Membrane</keyword>
<comment type="caution">
    <text evidence="2">The sequence shown here is derived from an EMBL/GenBank/DDBJ whole genome shotgun (WGS) entry which is preliminary data.</text>
</comment>
<feature type="transmembrane region" description="Helical" evidence="1">
    <location>
        <begin position="20"/>
        <end position="39"/>
    </location>
</feature>
<gene>
    <name evidence="2" type="ORF">PCASD_21908</name>
</gene>